<proteinExistence type="predicted"/>
<dbReference type="Proteomes" id="UP000507470">
    <property type="component" value="Unassembled WGS sequence"/>
</dbReference>
<reference evidence="2 3" key="1">
    <citation type="submission" date="2020-06" db="EMBL/GenBank/DDBJ databases">
        <authorList>
            <person name="Li R."/>
            <person name="Bekaert M."/>
        </authorList>
    </citation>
    <scope>NUCLEOTIDE SEQUENCE [LARGE SCALE GENOMIC DNA]</scope>
    <source>
        <strain evidence="3">wild</strain>
    </source>
</reference>
<organism evidence="2 3">
    <name type="scientific">Mytilus coruscus</name>
    <name type="common">Sea mussel</name>
    <dbReference type="NCBI Taxonomy" id="42192"/>
    <lineage>
        <taxon>Eukaryota</taxon>
        <taxon>Metazoa</taxon>
        <taxon>Spiralia</taxon>
        <taxon>Lophotrochozoa</taxon>
        <taxon>Mollusca</taxon>
        <taxon>Bivalvia</taxon>
        <taxon>Autobranchia</taxon>
        <taxon>Pteriomorphia</taxon>
        <taxon>Mytilida</taxon>
        <taxon>Mytiloidea</taxon>
        <taxon>Mytilidae</taxon>
        <taxon>Mytilinae</taxon>
        <taxon>Mytilus</taxon>
    </lineage>
</organism>
<dbReference type="EMBL" id="CACVKT020005262">
    <property type="protein sequence ID" value="CAC5394165.1"/>
    <property type="molecule type" value="Genomic_DNA"/>
</dbReference>
<dbReference type="PANTHER" id="PTHR46534:SF1">
    <property type="entry name" value="IGGFC-BINDING PROTEIN N-TERMINAL DOMAIN-CONTAINING PROTEIN"/>
    <property type="match status" value="1"/>
</dbReference>
<protein>
    <recommendedName>
        <fullName evidence="1">IgGFc-binding protein N-terminal domain-containing protein</fullName>
    </recommendedName>
</protein>
<evidence type="ECO:0000313" key="3">
    <source>
        <dbReference type="Proteomes" id="UP000507470"/>
    </source>
</evidence>
<dbReference type="AlphaFoldDB" id="A0A6J8CCW2"/>
<evidence type="ECO:0000313" key="2">
    <source>
        <dbReference type="EMBL" id="CAC5394165.1"/>
    </source>
</evidence>
<feature type="domain" description="IgGFc-binding protein N-terminal" evidence="1">
    <location>
        <begin position="2"/>
        <end position="175"/>
    </location>
</feature>
<accession>A0A6J8CCW2</accession>
<sequence length="192" mass="22143">MVLPTNQLDNIFIVPNIKGRNRRIVRIFCPLATQLQIVTIFTRYDVTVEKEDFYEFEDSQVSLIKSDQDVLVMIYPKETVNIRSYMMTIYGVNQYKTSYDIIVPGLQNLTSYISMTLQAGFAEGFKIDDKIVYANTYYNKTISGNTYTSVTYRISPGVHMISHPSNQRFGLWIYGDHQYSSYGFPGLIAYTP</sequence>
<keyword evidence="3" id="KW-1185">Reference proteome</keyword>
<evidence type="ECO:0000259" key="1">
    <source>
        <dbReference type="Pfam" id="PF17517"/>
    </source>
</evidence>
<dbReference type="PANTHER" id="PTHR46534">
    <property type="entry name" value="IGGFC_BINDING DOMAIN-CONTAINING PROTEIN"/>
    <property type="match status" value="1"/>
</dbReference>
<dbReference type="OrthoDB" id="6087378at2759"/>
<name>A0A6J8CCW2_MYTCO</name>
<dbReference type="Pfam" id="PF17517">
    <property type="entry name" value="IgGFc_binding"/>
    <property type="match status" value="1"/>
</dbReference>
<gene>
    <name evidence="2" type="ORF">MCOR_28945</name>
</gene>
<dbReference type="InterPro" id="IPR035234">
    <property type="entry name" value="IgGFc-bd_N"/>
</dbReference>